<reference evidence="3" key="1">
    <citation type="journal article" date="2019" name="Curr. Biol.">
        <title>Genome Sequence of Striga asiatica Provides Insight into the Evolution of Plant Parasitism.</title>
        <authorList>
            <person name="Yoshida S."/>
            <person name="Kim S."/>
            <person name="Wafula E.K."/>
            <person name="Tanskanen J."/>
            <person name="Kim Y.M."/>
            <person name="Honaas L."/>
            <person name="Yang Z."/>
            <person name="Spallek T."/>
            <person name="Conn C.E."/>
            <person name="Ichihashi Y."/>
            <person name="Cheong K."/>
            <person name="Cui S."/>
            <person name="Der J.P."/>
            <person name="Gundlach H."/>
            <person name="Jiao Y."/>
            <person name="Hori C."/>
            <person name="Ishida J.K."/>
            <person name="Kasahara H."/>
            <person name="Kiba T."/>
            <person name="Kim M.S."/>
            <person name="Koo N."/>
            <person name="Laohavisit A."/>
            <person name="Lee Y.H."/>
            <person name="Lumba S."/>
            <person name="McCourt P."/>
            <person name="Mortimer J.C."/>
            <person name="Mutuku J.M."/>
            <person name="Nomura T."/>
            <person name="Sasaki-Sekimoto Y."/>
            <person name="Seto Y."/>
            <person name="Wang Y."/>
            <person name="Wakatake T."/>
            <person name="Sakakibara H."/>
            <person name="Demura T."/>
            <person name="Yamaguchi S."/>
            <person name="Yoneyama K."/>
            <person name="Manabe R.I."/>
            <person name="Nelson D.C."/>
            <person name="Schulman A.H."/>
            <person name="Timko M.P."/>
            <person name="dePamphilis C.W."/>
            <person name="Choi D."/>
            <person name="Shirasu K."/>
        </authorList>
    </citation>
    <scope>NUCLEOTIDE SEQUENCE [LARGE SCALE GENOMIC DNA]</scope>
    <source>
        <strain evidence="3">cv. UVA1</strain>
    </source>
</reference>
<feature type="compositionally biased region" description="Basic and acidic residues" evidence="1">
    <location>
        <begin position="23"/>
        <end position="32"/>
    </location>
</feature>
<dbReference type="Proteomes" id="UP000325081">
    <property type="component" value="Unassembled WGS sequence"/>
</dbReference>
<keyword evidence="3" id="KW-1185">Reference proteome</keyword>
<feature type="compositionally biased region" description="Basic residues" evidence="1">
    <location>
        <begin position="136"/>
        <end position="146"/>
    </location>
</feature>
<comment type="caution">
    <text evidence="2">The sequence shown here is derived from an EMBL/GenBank/DDBJ whole genome shotgun (WGS) entry which is preliminary data.</text>
</comment>
<organism evidence="2 3">
    <name type="scientific">Striga asiatica</name>
    <name type="common">Asiatic witchweed</name>
    <name type="synonym">Buchnera asiatica</name>
    <dbReference type="NCBI Taxonomy" id="4170"/>
    <lineage>
        <taxon>Eukaryota</taxon>
        <taxon>Viridiplantae</taxon>
        <taxon>Streptophyta</taxon>
        <taxon>Embryophyta</taxon>
        <taxon>Tracheophyta</taxon>
        <taxon>Spermatophyta</taxon>
        <taxon>Magnoliopsida</taxon>
        <taxon>eudicotyledons</taxon>
        <taxon>Gunneridae</taxon>
        <taxon>Pentapetalae</taxon>
        <taxon>asterids</taxon>
        <taxon>lamiids</taxon>
        <taxon>Lamiales</taxon>
        <taxon>Orobanchaceae</taxon>
        <taxon>Buchnereae</taxon>
        <taxon>Striga</taxon>
    </lineage>
</organism>
<feature type="compositionally biased region" description="Basic and acidic residues" evidence="1">
    <location>
        <begin position="57"/>
        <end position="71"/>
    </location>
</feature>
<feature type="region of interest" description="Disordered" evidence="1">
    <location>
        <begin position="15"/>
        <end position="146"/>
    </location>
</feature>
<evidence type="ECO:0000313" key="3">
    <source>
        <dbReference type="Proteomes" id="UP000325081"/>
    </source>
</evidence>
<gene>
    <name evidence="2" type="ORF">STAS_20202</name>
</gene>
<proteinExistence type="predicted"/>
<accession>A0A5A7QEM1</accession>
<evidence type="ECO:0000256" key="1">
    <source>
        <dbReference type="SAM" id="MobiDB-lite"/>
    </source>
</evidence>
<evidence type="ECO:0000313" key="2">
    <source>
        <dbReference type="EMBL" id="GER43356.1"/>
    </source>
</evidence>
<protein>
    <submittedName>
        <fullName evidence="2">RNApolymerase 14 kDa subunit</fullName>
    </submittedName>
</protein>
<sequence length="146" mass="16660">MWWLSKLIVHSHFTNTRHKPHPTHTDDYRPNRDPTTTVPIEIRPAPVDGALRFQHQKTADPHMDLQRDTKQLPKQLSKPAAEEEPAASRTPPSHSHGHRDSWRNTTPEDGLAGRHPYSTDPNQVADVENPPAGGPYRRKLTPTKLW</sequence>
<dbReference type="EMBL" id="BKCP01006615">
    <property type="protein sequence ID" value="GER43356.1"/>
    <property type="molecule type" value="Genomic_DNA"/>
</dbReference>
<name>A0A5A7QEM1_STRAF</name>
<dbReference type="AlphaFoldDB" id="A0A5A7QEM1"/>